<sequence>MTTYRELRRATRRAGIKLPHIARAIDKQPGELVRACGPLLRPEKHRADALLAALRSPAQHVEPALADIELPVQQNLDAVLPVAEERDHVVLAGPAYTPGDLILVSLSEVKEEAIEWFWEGRIPIGHVTVISGDPGLGKSQLTAMLAAAATAGVELPGGSDLPVGSAILLNCEDGVTDTIKPRIAAAGADIRRVHVITGTAATGSAHRQVDLHQDIERLGQALEQLGDVRLVVIDPISAYGGPKGMNEGTSVRALMGRLQQLAAKHRVAVVLVTHLNKRGGRNAISAVKGSGELIAAARSALLVAQDPDDEDRRLLLPQKTNLARTPGLAFEIVGKTVGEGIRTSCVEFLDTPVLHTADTVGKSQPTDRLSKVDQACDFLREALADGARPTSEVEEEARQLGISGRNLERARAALGIRSEKAAMKGPWLISLPNSVKNAEDRHGDVGGLRESWRPSDGSQAGE</sequence>
<feature type="region of interest" description="Disordered" evidence="1">
    <location>
        <begin position="434"/>
        <end position="462"/>
    </location>
</feature>
<name>A0A2T1HWJ9_9HYPH</name>
<accession>A0A2T1HWJ9</accession>
<dbReference type="AlphaFoldDB" id="A0A2T1HWJ9"/>
<dbReference type="InterPro" id="IPR027417">
    <property type="entry name" value="P-loop_NTPase"/>
</dbReference>
<dbReference type="SMART" id="SM00382">
    <property type="entry name" value="AAA"/>
    <property type="match status" value="1"/>
</dbReference>
<evidence type="ECO:0000256" key="1">
    <source>
        <dbReference type="SAM" id="MobiDB-lite"/>
    </source>
</evidence>
<dbReference type="Gene3D" id="3.40.50.300">
    <property type="entry name" value="P-loop containing nucleotide triphosphate hydrolases"/>
    <property type="match status" value="1"/>
</dbReference>
<dbReference type="InterPro" id="IPR003593">
    <property type="entry name" value="AAA+_ATPase"/>
</dbReference>
<reference evidence="4" key="1">
    <citation type="submission" date="2018-03" db="EMBL/GenBank/DDBJ databases">
        <authorList>
            <person name="Sun L."/>
            <person name="Liu H."/>
            <person name="Chen W."/>
            <person name="Huang K."/>
            <person name="Liu W."/>
            <person name="Gao X."/>
        </authorList>
    </citation>
    <scope>NUCLEOTIDE SEQUENCE [LARGE SCALE GENOMIC DNA]</scope>
    <source>
        <strain evidence="4">SH9</strain>
    </source>
</reference>
<evidence type="ECO:0000313" key="4">
    <source>
        <dbReference type="Proteomes" id="UP000239772"/>
    </source>
</evidence>
<comment type="caution">
    <text evidence="3">The sequence shown here is derived from an EMBL/GenBank/DDBJ whole genome shotgun (WGS) entry which is preliminary data.</text>
</comment>
<gene>
    <name evidence="3" type="ORF">SLNSH_06260</name>
</gene>
<keyword evidence="4" id="KW-1185">Reference proteome</keyword>
<feature type="domain" description="AAA+ ATPase" evidence="2">
    <location>
        <begin position="124"/>
        <end position="308"/>
    </location>
</feature>
<dbReference type="Pfam" id="PF13481">
    <property type="entry name" value="AAA_25"/>
    <property type="match status" value="1"/>
</dbReference>
<evidence type="ECO:0000313" key="3">
    <source>
        <dbReference type="EMBL" id="PSC05975.1"/>
    </source>
</evidence>
<dbReference type="Proteomes" id="UP000239772">
    <property type="component" value="Unassembled WGS sequence"/>
</dbReference>
<dbReference type="EMBL" id="PVZS01000005">
    <property type="protein sequence ID" value="PSC05975.1"/>
    <property type="molecule type" value="Genomic_DNA"/>
</dbReference>
<evidence type="ECO:0000259" key="2">
    <source>
        <dbReference type="SMART" id="SM00382"/>
    </source>
</evidence>
<protein>
    <recommendedName>
        <fullName evidence="2">AAA+ ATPase domain-containing protein</fullName>
    </recommendedName>
</protein>
<dbReference type="SUPFAM" id="SSF52540">
    <property type="entry name" value="P-loop containing nucleoside triphosphate hydrolases"/>
    <property type="match status" value="1"/>
</dbReference>
<organism evidence="3 4">
    <name type="scientific">Alsobacter soli</name>
    <dbReference type="NCBI Taxonomy" id="2109933"/>
    <lineage>
        <taxon>Bacteria</taxon>
        <taxon>Pseudomonadati</taxon>
        <taxon>Pseudomonadota</taxon>
        <taxon>Alphaproteobacteria</taxon>
        <taxon>Hyphomicrobiales</taxon>
        <taxon>Alsobacteraceae</taxon>
        <taxon>Alsobacter</taxon>
    </lineage>
</organism>
<proteinExistence type="predicted"/>